<comment type="caution">
    <text evidence="1">The sequence shown here is derived from an EMBL/GenBank/DDBJ whole genome shotgun (WGS) entry which is preliminary data.</text>
</comment>
<dbReference type="Proteomes" id="UP000499080">
    <property type="component" value="Unassembled WGS sequence"/>
</dbReference>
<sequence>MGGMKCITPSLVLPPANSIKRLESVLNDEEVSKLRILELLLSNYVKSSSLQQIPVKDLNLLNLIPSNICTPCLPVILWMSGECLSSQQN</sequence>
<evidence type="ECO:0000313" key="2">
    <source>
        <dbReference type="Proteomes" id="UP000499080"/>
    </source>
</evidence>
<gene>
    <name evidence="1" type="ORF">AVEN_188214_1</name>
</gene>
<evidence type="ECO:0000313" key="1">
    <source>
        <dbReference type="EMBL" id="GBM70466.1"/>
    </source>
</evidence>
<dbReference type="EMBL" id="BGPR01002253">
    <property type="protein sequence ID" value="GBM70466.1"/>
    <property type="molecule type" value="Genomic_DNA"/>
</dbReference>
<protein>
    <submittedName>
        <fullName evidence="1">Uncharacterized protein</fullName>
    </submittedName>
</protein>
<reference evidence="1 2" key="1">
    <citation type="journal article" date="2019" name="Sci. Rep.">
        <title>Orb-weaving spider Araneus ventricosus genome elucidates the spidroin gene catalogue.</title>
        <authorList>
            <person name="Kono N."/>
            <person name="Nakamura H."/>
            <person name="Ohtoshi R."/>
            <person name="Moran D.A.P."/>
            <person name="Shinohara A."/>
            <person name="Yoshida Y."/>
            <person name="Fujiwara M."/>
            <person name="Mori M."/>
            <person name="Tomita M."/>
            <person name="Arakawa K."/>
        </authorList>
    </citation>
    <scope>NUCLEOTIDE SEQUENCE [LARGE SCALE GENOMIC DNA]</scope>
</reference>
<organism evidence="1 2">
    <name type="scientific">Araneus ventricosus</name>
    <name type="common">Orbweaver spider</name>
    <name type="synonym">Epeira ventricosa</name>
    <dbReference type="NCBI Taxonomy" id="182803"/>
    <lineage>
        <taxon>Eukaryota</taxon>
        <taxon>Metazoa</taxon>
        <taxon>Ecdysozoa</taxon>
        <taxon>Arthropoda</taxon>
        <taxon>Chelicerata</taxon>
        <taxon>Arachnida</taxon>
        <taxon>Araneae</taxon>
        <taxon>Araneomorphae</taxon>
        <taxon>Entelegynae</taxon>
        <taxon>Araneoidea</taxon>
        <taxon>Araneidae</taxon>
        <taxon>Araneus</taxon>
    </lineage>
</organism>
<keyword evidence="2" id="KW-1185">Reference proteome</keyword>
<accession>A0A4Y2HZV6</accession>
<dbReference type="AlphaFoldDB" id="A0A4Y2HZV6"/>
<proteinExistence type="predicted"/>
<name>A0A4Y2HZV6_ARAVE</name>